<organism evidence="13 14">
    <name type="scientific">Lujinxingia vulgaris</name>
    <dbReference type="NCBI Taxonomy" id="2600176"/>
    <lineage>
        <taxon>Bacteria</taxon>
        <taxon>Deltaproteobacteria</taxon>
        <taxon>Bradymonadales</taxon>
        <taxon>Lujinxingiaceae</taxon>
        <taxon>Lujinxingia</taxon>
    </lineage>
</organism>
<comment type="caution">
    <text evidence="13">The sequence shown here is derived from an EMBL/GenBank/DDBJ whole genome shotgun (WGS) entry which is preliminary data.</text>
</comment>
<evidence type="ECO:0000256" key="9">
    <source>
        <dbReference type="ARBA" id="ARBA00023014"/>
    </source>
</evidence>
<dbReference type="InterPro" id="IPR006657">
    <property type="entry name" value="MoPterin_dinucl-bd_dom"/>
</dbReference>
<dbReference type="PANTHER" id="PTHR43105:SF4">
    <property type="entry name" value="PROTEIN YDEP"/>
    <property type="match status" value="1"/>
</dbReference>
<keyword evidence="9" id="KW-0411">Iron-sulfur</keyword>
<dbReference type="Gene3D" id="3.40.50.740">
    <property type="match status" value="1"/>
</dbReference>
<dbReference type="InterPro" id="IPR050123">
    <property type="entry name" value="Prok_molybdopt-oxidoreductase"/>
</dbReference>
<evidence type="ECO:0000313" key="14">
    <source>
        <dbReference type="Proteomes" id="UP000321412"/>
    </source>
</evidence>
<keyword evidence="8" id="KW-0408">Iron</keyword>
<dbReference type="InterPro" id="IPR010046">
    <property type="entry name" value="Mopterin_OxRdtse_a_bac"/>
</dbReference>
<evidence type="ECO:0000259" key="12">
    <source>
        <dbReference type="Pfam" id="PF01568"/>
    </source>
</evidence>
<evidence type="ECO:0000259" key="11">
    <source>
        <dbReference type="Pfam" id="PF00384"/>
    </source>
</evidence>
<dbReference type="Pfam" id="PF01568">
    <property type="entry name" value="Molydop_binding"/>
    <property type="match status" value="1"/>
</dbReference>
<keyword evidence="5" id="KW-0500">Molybdenum</keyword>
<comment type="cofactor">
    <cofactor evidence="2">
        <name>[4Fe-4S] cluster</name>
        <dbReference type="ChEBI" id="CHEBI:49883"/>
    </cofactor>
</comment>
<evidence type="ECO:0000256" key="3">
    <source>
        <dbReference type="ARBA" id="ARBA00010312"/>
    </source>
</evidence>
<name>A0A5C6X3C2_9DELT</name>
<feature type="compositionally biased region" description="Polar residues" evidence="10">
    <location>
        <begin position="7"/>
        <end position="17"/>
    </location>
</feature>
<evidence type="ECO:0000256" key="2">
    <source>
        <dbReference type="ARBA" id="ARBA00001966"/>
    </source>
</evidence>
<dbReference type="Pfam" id="PF00384">
    <property type="entry name" value="Molybdopterin"/>
    <property type="match status" value="1"/>
</dbReference>
<gene>
    <name evidence="13" type="ORF">FRC98_15405</name>
</gene>
<keyword evidence="4" id="KW-0004">4Fe-4S</keyword>
<dbReference type="GO" id="GO:0043546">
    <property type="term" value="F:molybdopterin cofactor binding"/>
    <property type="evidence" value="ECO:0007669"/>
    <property type="project" value="InterPro"/>
</dbReference>
<dbReference type="SUPFAM" id="SSF53706">
    <property type="entry name" value="Formate dehydrogenase/DMSO reductase, domains 1-3"/>
    <property type="match status" value="1"/>
</dbReference>
<evidence type="ECO:0000256" key="1">
    <source>
        <dbReference type="ARBA" id="ARBA00001942"/>
    </source>
</evidence>
<reference evidence="13 14" key="1">
    <citation type="submission" date="2019-08" db="EMBL/GenBank/DDBJ databases">
        <title>Bradymonadales sp. TMQ4.</title>
        <authorList>
            <person name="Liang Q."/>
        </authorList>
    </citation>
    <scope>NUCLEOTIDE SEQUENCE [LARGE SCALE GENOMIC DNA]</scope>
    <source>
        <strain evidence="13 14">TMQ4</strain>
    </source>
</reference>
<dbReference type="PANTHER" id="PTHR43105">
    <property type="entry name" value="RESPIRATORY NITRATE REDUCTASE"/>
    <property type="match status" value="1"/>
</dbReference>
<dbReference type="GO" id="GO:0016020">
    <property type="term" value="C:membrane"/>
    <property type="evidence" value="ECO:0007669"/>
    <property type="project" value="TreeGrafter"/>
</dbReference>
<dbReference type="PIRSF" id="PIRSF000144">
    <property type="entry name" value="CbbBc"/>
    <property type="match status" value="1"/>
</dbReference>
<comment type="similarity">
    <text evidence="3">Belongs to the prokaryotic molybdopterin-containing oxidoreductase family.</text>
</comment>
<dbReference type="RefSeq" id="WP_146982335.1">
    <property type="nucleotide sequence ID" value="NZ_VOSM01000008.1"/>
</dbReference>
<dbReference type="AlphaFoldDB" id="A0A5C6X3C2"/>
<dbReference type="InterPro" id="IPR041953">
    <property type="entry name" value="YdeP_MopB"/>
</dbReference>
<keyword evidence="6" id="KW-0479">Metal-binding</keyword>
<dbReference type="InterPro" id="IPR037951">
    <property type="entry name" value="MopB_CT_YdeP"/>
</dbReference>
<dbReference type="CDD" id="cd02767">
    <property type="entry name" value="MopB_ydeP"/>
    <property type="match status" value="1"/>
</dbReference>
<dbReference type="CDD" id="cd02787">
    <property type="entry name" value="MopB_CT_ydeP"/>
    <property type="match status" value="1"/>
</dbReference>
<feature type="region of interest" description="Disordered" evidence="10">
    <location>
        <begin position="1"/>
        <end position="21"/>
    </location>
</feature>
<dbReference type="NCBIfam" id="TIGR01701">
    <property type="entry name" value="Fdhalpha-like"/>
    <property type="match status" value="1"/>
</dbReference>
<proteinExistence type="inferred from homology"/>
<accession>A0A5C6X3C2</accession>
<dbReference type="InterPro" id="IPR009010">
    <property type="entry name" value="Asp_de-COase-like_dom_sf"/>
</dbReference>
<dbReference type="GO" id="GO:0008863">
    <property type="term" value="F:formate dehydrogenase (NAD+) activity"/>
    <property type="evidence" value="ECO:0007669"/>
    <property type="project" value="InterPro"/>
</dbReference>
<evidence type="ECO:0000256" key="6">
    <source>
        <dbReference type="ARBA" id="ARBA00022723"/>
    </source>
</evidence>
<dbReference type="EMBL" id="VOSM01000008">
    <property type="protein sequence ID" value="TXD35594.1"/>
    <property type="molecule type" value="Genomic_DNA"/>
</dbReference>
<dbReference type="InterPro" id="IPR006656">
    <property type="entry name" value="Mopterin_OxRdtase"/>
</dbReference>
<evidence type="ECO:0000313" key="13">
    <source>
        <dbReference type="EMBL" id="TXD35594.1"/>
    </source>
</evidence>
<evidence type="ECO:0000256" key="10">
    <source>
        <dbReference type="SAM" id="MobiDB-lite"/>
    </source>
</evidence>
<evidence type="ECO:0000256" key="4">
    <source>
        <dbReference type="ARBA" id="ARBA00022485"/>
    </source>
</evidence>
<dbReference type="Gene3D" id="3.40.228.10">
    <property type="entry name" value="Dimethylsulfoxide Reductase, domain 2"/>
    <property type="match status" value="1"/>
</dbReference>
<protein>
    <submittedName>
        <fullName evidence="13">FdhF/YdeP family oxidoreductase</fullName>
    </submittedName>
</protein>
<dbReference type="OrthoDB" id="9757870at2"/>
<keyword evidence="7" id="KW-0560">Oxidoreductase</keyword>
<keyword evidence="14" id="KW-1185">Reference proteome</keyword>
<evidence type="ECO:0000256" key="7">
    <source>
        <dbReference type="ARBA" id="ARBA00023002"/>
    </source>
</evidence>
<dbReference type="SUPFAM" id="SSF50692">
    <property type="entry name" value="ADC-like"/>
    <property type="match status" value="1"/>
</dbReference>
<feature type="domain" description="Molybdopterin dinucleotide-binding" evidence="12">
    <location>
        <begin position="648"/>
        <end position="754"/>
    </location>
</feature>
<dbReference type="Proteomes" id="UP000321412">
    <property type="component" value="Unassembled WGS sequence"/>
</dbReference>
<feature type="domain" description="Molybdopterin oxidoreductase" evidence="11">
    <location>
        <begin position="122"/>
        <end position="495"/>
    </location>
</feature>
<evidence type="ECO:0000256" key="8">
    <source>
        <dbReference type="ARBA" id="ARBA00023004"/>
    </source>
</evidence>
<dbReference type="GO" id="GO:0030151">
    <property type="term" value="F:molybdenum ion binding"/>
    <property type="evidence" value="ECO:0007669"/>
    <property type="project" value="InterPro"/>
</dbReference>
<sequence>MSDDPTSKNLPAPTTSDDLTDYKKAAGGLDALISTTRKVLEQPGLIRGTRALASLNQTEGFDCPGCAWPDPDDRSTFEFCENGAKAVADEATRFKVGPGFFNEHSITELREKSDHWLNKQGRITHPVVRREGSDHYEPIEWDEAFALIGKSLKELDHPDQAIFYTSGRTSNEAAFLYQLLARQLGTNNLPDCSNMCHESSGTGMNESLGVGKGTVSLEDVETTDALFIFGQNPGTNHPRMLSALQAAKRRGATIVAINPLKEPGLVAFQHPKELYRRPTDLADHYLQLRTGSDVALLKGLMKCLLAAEEERPGEVLDHDFIAHQTSGFEAHRADLEATSWKTILEETGLTRAQIEAAAKVAIEAKSLIACWAMGLTQHKHGVTNIQQVVNFLLMRGFMGRPGSGACPVRGHSNVQGDRTMGIWEKPTDAFLDRLGTRFGFEPPREHGFDTIAAIEAMESGKARVFMAMGGNFVMAAPDTERTARAMERCELTVQISTKLNRSHLRTGGTALILPCLGRTERDMQAGRPQFVTVEDSMSVVRASRGHLPPASEALLSEPRIVQKIAKASFDAETSPVDWNLFDGPYDPIRDAIAEVIPGFEKFNRRIRKYPTGFLLPNGARERDFKTSTGRANFVVSPIEPMVLDEGQLIMMTIRSHDQYNTTVYDLNDRYRGIANKRRVVLLNPDDINARGLRVGQNVDLFSHFEGEERRADGFEIVAYDIPRGCAATYFPEANALVPLGQYARKSRTPASKSVVISLKAPA</sequence>
<evidence type="ECO:0000256" key="5">
    <source>
        <dbReference type="ARBA" id="ARBA00022505"/>
    </source>
</evidence>
<comment type="cofactor">
    <cofactor evidence="1">
        <name>Mo-bis(molybdopterin guanine dinucleotide)</name>
        <dbReference type="ChEBI" id="CHEBI:60539"/>
    </cofactor>
</comment>
<dbReference type="GO" id="GO:0051539">
    <property type="term" value="F:4 iron, 4 sulfur cluster binding"/>
    <property type="evidence" value="ECO:0007669"/>
    <property type="project" value="UniProtKB-KW"/>
</dbReference>